<gene>
    <name evidence="1" type="ORF">PR048_000208</name>
</gene>
<accession>A0ABQ9IE62</accession>
<organism evidence="1 2">
    <name type="scientific">Dryococelus australis</name>
    <dbReference type="NCBI Taxonomy" id="614101"/>
    <lineage>
        <taxon>Eukaryota</taxon>
        <taxon>Metazoa</taxon>
        <taxon>Ecdysozoa</taxon>
        <taxon>Arthropoda</taxon>
        <taxon>Hexapoda</taxon>
        <taxon>Insecta</taxon>
        <taxon>Pterygota</taxon>
        <taxon>Neoptera</taxon>
        <taxon>Polyneoptera</taxon>
        <taxon>Phasmatodea</taxon>
        <taxon>Verophasmatodea</taxon>
        <taxon>Anareolatae</taxon>
        <taxon>Phasmatidae</taxon>
        <taxon>Eurycanthinae</taxon>
        <taxon>Dryococelus</taxon>
    </lineage>
</organism>
<reference evidence="1 2" key="1">
    <citation type="submission" date="2023-02" db="EMBL/GenBank/DDBJ databases">
        <title>LHISI_Scaffold_Assembly.</title>
        <authorList>
            <person name="Stuart O.P."/>
            <person name="Cleave R."/>
            <person name="Magrath M.J.L."/>
            <person name="Mikheyev A.S."/>
        </authorList>
    </citation>
    <scope>NUCLEOTIDE SEQUENCE [LARGE SCALE GENOMIC DNA]</scope>
    <source>
        <strain evidence="1">Daus_M_001</strain>
        <tissue evidence="1">Leg muscle</tissue>
    </source>
</reference>
<protein>
    <submittedName>
        <fullName evidence="1">Uncharacterized protein</fullName>
    </submittedName>
</protein>
<name>A0ABQ9IE62_9NEOP</name>
<sequence>MDVRRPAALSEAQTFRSHGARRCSRWCSTTNFPPTKAVKVRLPAEQNRTNLNGTSPIFAVVPSGVAHGFSHVGIVSSEATYRRIFSGISRFPRPYITALLHIPLTSPASSLETPIFKTAQYFFSPLSPPPLRLARIMDRGEKKIPGSELCTVAWSSPGVPHCGCLRRPPWAERAAPSRNYARGRVYVCVCARARALSLAKGCALIKHATKWLPRQMKKRRRALRRVSRREEGVLRHSAELAVLFCDGWSRRANVVFKAPEGRAETVSSQDHNPSGDFLQSEDVPSSCVETSHRCNPLVSLSELSRATLATLDLFGALITGRCNSAATASDCNSSRLFFQNNRRCNCEGRVLHARPPSKANRAQSPAGSPDFRKWESCPDDAVGRRGLLGDLPFPPVPSFRRRSTFTSIALIGSQDLAVKSRPNLFTHSFDLLPFEARSFFDLGGHGRVVARALTSHKGEPGSIPIAVAPGFSHVGIMPNDVADRRGFLRDIPFPPVLTFLRFSVLTSLCPHRLSAIPHHYTPQDRDVRGGAEYVYSRMLCCGDNCCGGRQFCEWPTTWRGWARGCSQRTESPEGGGGAWLRVRVTNPGAVIDVGLEPIDWRHLALTLPLQTLQPTLVGATTPCM</sequence>
<keyword evidence="2" id="KW-1185">Reference proteome</keyword>
<dbReference type="EMBL" id="JARBHB010000001">
    <property type="protein sequence ID" value="KAJ8894901.1"/>
    <property type="molecule type" value="Genomic_DNA"/>
</dbReference>
<comment type="caution">
    <text evidence="1">The sequence shown here is derived from an EMBL/GenBank/DDBJ whole genome shotgun (WGS) entry which is preliminary data.</text>
</comment>
<evidence type="ECO:0000313" key="1">
    <source>
        <dbReference type="EMBL" id="KAJ8894901.1"/>
    </source>
</evidence>
<evidence type="ECO:0000313" key="2">
    <source>
        <dbReference type="Proteomes" id="UP001159363"/>
    </source>
</evidence>
<dbReference type="Proteomes" id="UP001159363">
    <property type="component" value="Chromosome 1"/>
</dbReference>
<proteinExistence type="predicted"/>